<dbReference type="PANTHER" id="PTHR21599">
    <property type="entry name" value="GLYCERATE KINASE"/>
    <property type="match status" value="1"/>
</dbReference>
<dbReference type="PANTHER" id="PTHR21599:SF0">
    <property type="entry name" value="GLYCERATE KINASE"/>
    <property type="match status" value="1"/>
</dbReference>
<keyword evidence="2 4" id="KW-0808">Transferase</keyword>
<gene>
    <name evidence="5" type="ORF">ACHKAR_20040</name>
</gene>
<dbReference type="InterPro" id="IPR036129">
    <property type="entry name" value="Glycerate_kinase_sf"/>
</dbReference>
<evidence type="ECO:0000313" key="5">
    <source>
        <dbReference type="EMBL" id="MFH6985755.1"/>
    </source>
</evidence>
<dbReference type="EMBL" id="JBIPKE010000020">
    <property type="protein sequence ID" value="MFH6985755.1"/>
    <property type="molecule type" value="Genomic_DNA"/>
</dbReference>
<evidence type="ECO:0000256" key="4">
    <source>
        <dbReference type="PIRNR" id="PIRNR006078"/>
    </source>
</evidence>
<dbReference type="NCBIfam" id="TIGR00045">
    <property type="entry name" value="glycerate kinase"/>
    <property type="match status" value="1"/>
</dbReference>
<dbReference type="InterPro" id="IPR018197">
    <property type="entry name" value="Glycerate_kinase_RE-like"/>
</dbReference>
<accession>A0ABW7NDX1</accession>
<reference evidence="5 6" key="1">
    <citation type="journal article" date="2013" name="Int. J. Syst. Evol. Microbiol.">
        <title>Marinoscillum luteum sp. nov., isolated from marine sediment.</title>
        <authorList>
            <person name="Cha I.T."/>
            <person name="Park S.J."/>
            <person name="Kim S.J."/>
            <person name="Kim J.G."/>
            <person name="Jung M.Y."/>
            <person name="Shin K.S."/>
            <person name="Kwon K.K."/>
            <person name="Yang S.H."/>
            <person name="Seo Y.S."/>
            <person name="Rhee S.K."/>
        </authorList>
    </citation>
    <scope>NUCLEOTIDE SEQUENCE [LARGE SCALE GENOMIC DNA]</scope>
    <source>
        <strain evidence="5 6">KCTC 23939</strain>
    </source>
</reference>
<dbReference type="GO" id="GO:0016301">
    <property type="term" value="F:kinase activity"/>
    <property type="evidence" value="ECO:0007669"/>
    <property type="project" value="UniProtKB-KW"/>
</dbReference>
<dbReference type="RefSeq" id="WP_395419155.1">
    <property type="nucleotide sequence ID" value="NZ_JBIPKE010000020.1"/>
</dbReference>
<comment type="similarity">
    <text evidence="1 4">Belongs to the glycerate kinase type-1 family.</text>
</comment>
<dbReference type="PIRSF" id="PIRSF006078">
    <property type="entry name" value="GlxK"/>
    <property type="match status" value="1"/>
</dbReference>
<dbReference type="Proteomes" id="UP001610063">
    <property type="component" value="Unassembled WGS sequence"/>
</dbReference>
<organism evidence="5 6">
    <name type="scientific">Marinoscillum luteum</name>
    <dbReference type="NCBI Taxonomy" id="861051"/>
    <lineage>
        <taxon>Bacteria</taxon>
        <taxon>Pseudomonadati</taxon>
        <taxon>Bacteroidota</taxon>
        <taxon>Cytophagia</taxon>
        <taxon>Cytophagales</taxon>
        <taxon>Reichenbachiellaceae</taxon>
        <taxon>Marinoscillum</taxon>
    </lineage>
</organism>
<dbReference type="Gene3D" id="3.90.1510.10">
    <property type="entry name" value="Glycerate kinase, domain 2"/>
    <property type="match status" value="1"/>
</dbReference>
<dbReference type="InterPro" id="IPR018193">
    <property type="entry name" value="Glyc_kinase_flavodox-like_fold"/>
</dbReference>
<proteinExistence type="inferred from homology"/>
<dbReference type="Pfam" id="PF02595">
    <property type="entry name" value="Gly_kinase"/>
    <property type="match status" value="1"/>
</dbReference>
<dbReference type="Gene3D" id="3.40.50.10350">
    <property type="entry name" value="Glycerate kinase, domain 1"/>
    <property type="match status" value="1"/>
</dbReference>
<protein>
    <submittedName>
        <fullName evidence="5">Glycerate kinase</fullName>
    </submittedName>
</protein>
<evidence type="ECO:0000256" key="2">
    <source>
        <dbReference type="ARBA" id="ARBA00022679"/>
    </source>
</evidence>
<dbReference type="SUPFAM" id="SSF110738">
    <property type="entry name" value="Glycerate kinase I"/>
    <property type="match status" value="1"/>
</dbReference>
<keyword evidence="3 4" id="KW-0418">Kinase</keyword>
<name>A0ABW7NDX1_9BACT</name>
<keyword evidence="6" id="KW-1185">Reference proteome</keyword>
<dbReference type="InterPro" id="IPR004381">
    <property type="entry name" value="Glycerate_kinase"/>
</dbReference>
<evidence type="ECO:0000313" key="6">
    <source>
        <dbReference type="Proteomes" id="UP001610063"/>
    </source>
</evidence>
<comment type="caution">
    <text evidence="5">The sequence shown here is derived from an EMBL/GenBank/DDBJ whole genome shotgun (WGS) entry which is preliminary data.</text>
</comment>
<evidence type="ECO:0000256" key="3">
    <source>
        <dbReference type="ARBA" id="ARBA00022777"/>
    </source>
</evidence>
<evidence type="ECO:0000256" key="1">
    <source>
        <dbReference type="ARBA" id="ARBA00006284"/>
    </source>
</evidence>
<sequence length="379" mass="39272">MHILIAPNAFKNSLSAGEVASAIETGLINSQLKCTTECFPIADGGDGTGELIVQKCGGEMMNVMVHDPLGRKINASFGLIENGHTAIIEMANASGIRLLKPDELNPLEASSLGTGELILAALDAGARKIILTLGGSATVDGGMGILSALGVQFLDEGNDPLTSAETLVDLAHIEINQVDQRITDCEFVLLCDVDNPLLGEEGAASVFGPQKGATPDEVLMLEESLTSLRAVALREHGLEMDVPHGGAAGGVSAGLHAFLGASLVNGIDEFIRVTSFEAAAQKASLIITGEGSLDEQTLRGKGPMGVAVRAKALGIPVIGLAGKVPLNTPVEMKKYFQVLLSIGNGPGDVESAMKQTRENLIRIGEQIGHLLSMGQGELG</sequence>